<dbReference type="PANTHER" id="PTHR36724:SF1">
    <property type="entry name" value="COMPLEX 1 LYR-LIKE PROTEIN"/>
    <property type="match status" value="1"/>
</dbReference>
<evidence type="ECO:0000259" key="2">
    <source>
        <dbReference type="Pfam" id="PF23655"/>
    </source>
</evidence>
<evidence type="ECO:0000313" key="3">
    <source>
        <dbReference type="EMBL" id="KAK1400548.1"/>
    </source>
</evidence>
<dbReference type="PANTHER" id="PTHR36724">
    <property type="entry name" value="COMPLEX 1 LYR-LIKE PROTEIN"/>
    <property type="match status" value="1"/>
</dbReference>
<protein>
    <recommendedName>
        <fullName evidence="2">LYR motif containing domain-containing protein</fullName>
    </recommendedName>
</protein>
<evidence type="ECO:0000256" key="1">
    <source>
        <dbReference type="SAM" id="MobiDB-lite"/>
    </source>
</evidence>
<organism evidence="3 4">
    <name type="scientific">Heracleum sosnowskyi</name>
    <dbReference type="NCBI Taxonomy" id="360622"/>
    <lineage>
        <taxon>Eukaryota</taxon>
        <taxon>Viridiplantae</taxon>
        <taxon>Streptophyta</taxon>
        <taxon>Embryophyta</taxon>
        <taxon>Tracheophyta</taxon>
        <taxon>Spermatophyta</taxon>
        <taxon>Magnoliopsida</taxon>
        <taxon>eudicotyledons</taxon>
        <taxon>Gunneridae</taxon>
        <taxon>Pentapetalae</taxon>
        <taxon>asterids</taxon>
        <taxon>campanulids</taxon>
        <taxon>Apiales</taxon>
        <taxon>Apiaceae</taxon>
        <taxon>Apioideae</taxon>
        <taxon>apioid superclade</taxon>
        <taxon>Tordylieae</taxon>
        <taxon>Tordyliinae</taxon>
        <taxon>Heracleum</taxon>
    </lineage>
</organism>
<gene>
    <name evidence="3" type="ORF">POM88_000153</name>
</gene>
<proteinExistence type="predicted"/>
<name>A0AAD8NAL7_9APIA</name>
<dbReference type="EMBL" id="JAUIZM010000001">
    <property type="protein sequence ID" value="KAK1400548.1"/>
    <property type="molecule type" value="Genomic_DNA"/>
</dbReference>
<dbReference type="AlphaFoldDB" id="A0AAD8NAL7"/>
<feature type="region of interest" description="Disordered" evidence="1">
    <location>
        <begin position="1"/>
        <end position="21"/>
    </location>
</feature>
<reference evidence="3" key="2">
    <citation type="submission" date="2023-05" db="EMBL/GenBank/DDBJ databases">
        <authorList>
            <person name="Schelkunov M.I."/>
        </authorList>
    </citation>
    <scope>NUCLEOTIDE SEQUENCE</scope>
    <source>
        <strain evidence="3">Hsosn_3</strain>
        <tissue evidence="3">Leaf</tissue>
    </source>
</reference>
<accession>A0AAD8NAL7</accession>
<evidence type="ECO:0000313" key="4">
    <source>
        <dbReference type="Proteomes" id="UP001237642"/>
    </source>
</evidence>
<dbReference type="InterPro" id="IPR056185">
    <property type="entry name" value="LYRM_2_plant"/>
</dbReference>
<dbReference type="Pfam" id="PF23655">
    <property type="entry name" value="LYRM_2"/>
    <property type="match status" value="1"/>
</dbReference>
<sequence length="285" mass="32345">MPKKNNYSGNKQNDRSSSSWIPTSILDSNDLHSSSMTQSKLDEIKSLFSFKVNAVVPAPNHTVDWFLHGWVCFYSYPFDMEKKQDEALVLDLDTTGDRGWKSGFFFAEIKSLGDQGLRSPTGYYLRNTFVTLLVIVSLPPSSFTHILEGSLLPQTGDGYKDKTLDQILVDSAGHSFHVIQAASLAQKLYRKRVGQFHHRLIWATAEDLARNRGRVLSLYLQLLRSLNSPNLPLNFAARLHKKAEVRAIFMLTSEERSLYNVDDLIDTGRYALSLLRKGEIPKYIQ</sequence>
<comment type="caution">
    <text evidence="3">The sequence shown here is derived from an EMBL/GenBank/DDBJ whole genome shotgun (WGS) entry which is preliminary data.</text>
</comment>
<feature type="domain" description="LYR motif containing" evidence="2">
    <location>
        <begin position="207"/>
        <end position="276"/>
    </location>
</feature>
<dbReference type="Proteomes" id="UP001237642">
    <property type="component" value="Unassembled WGS sequence"/>
</dbReference>
<reference evidence="3" key="1">
    <citation type="submission" date="2023-02" db="EMBL/GenBank/DDBJ databases">
        <title>Genome of toxic invasive species Heracleum sosnowskyi carries increased number of genes despite the absence of recent whole-genome duplications.</title>
        <authorList>
            <person name="Schelkunov M."/>
            <person name="Shtratnikova V."/>
            <person name="Makarenko M."/>
            <person name="Klepikova A."/>
            <person name="Omelchenko D."/>
            <person name="Novikova G."/>
            <person name="Obukhova E."/>
            <person name="Bogdanov V."/>
            <person name="Penin A."/>
            <person name="Logacheva M."/>
        </authorList>
    </citation>
    <scope>NUCLEOTIDE SEQUENCE</scope>
    <source>
        <strain evidence="3">Hsosn_3</strain>
        <tissue evidence="3">Leaf</tissue>
    </source>
</reference>
<keyword evidence="4" id="KW-1185">Reference proteome</keyword>